<dbReference type="Gene3D" id="3.40.50.1820">
    <property type="entry name" value="alpha/beta hydrolase"/>
    <property type="match status" value="1"/>
</dbReference>
<accession>A0A2T4MJP2</accession>
<dbReference type="PANTHER" id="PTHR15394">
    <property type="entry name" value="SERINE HYDROLASE RBBP9"/>
    <property type="match status" value="1"/>
</dbReference>
<keyword evidence="1" id="KW-0378">Hydrolase</keyword>
<evidence type="ECO:0000313" key="1">
    <source>
        <dbReference type="EMBL" id="NJI02276.1"/>
    </source>
</evidence>
<dbReference type="InterPro" id="IPR010662">
    <property type="entry name" value="RBBP9/YdeN"/>
</dbReference>
<proteinExistence type="predicted"/>
<dbReference type="EMBL" id="WMFL01000069">
    <property type="protein sequence ID" value="NJI02276.1"/>
    <property type="molecule type" value="Genomic_DNA"/>
</dbReference>
<dbReference type="AlphaFoldDB" id="A0A2T4MJP2"/>
<sequence>MTQVYIAHGYHADPYQHWFPWLKNVLEIEGHDVKVIKFPNPDTPRVEEWIPAMNEQVQHLNHDTLFVAHSSGVITTLKFLNDADISSIGGVALVSGFKDRLPHMPELDAFVDQHIDYDALKIKLNHRFCIAAKNDTIVPFSYTAKLSDVLGAKLYVQEEGGHFCREDGFESFNFLKQKIIQKLD</sequence>
<gene>
    <name evidence="1" type="ORF">GLV84_05350</name>
</gene>
<reference evidence="1" key="1">
    <citation type="submission" date="2019-11" db="EMBL/GenBank/DDBJ databases">
        <title>Whole genome comparisons of Staphylococcus agnetis isolates from cattle and chickens.</title>
        <authorList>
            <person name="Rhoads D."/>
            <person name="Shwani A."/>
            <person name="Adkins P."/>
            <person name="Calcutt M."/>
            <person name="Middleton J."/>
        </authorList>
    </citation>
    <scope>NUCLEOTIDE SEQUENCE</scope>
    <source>
        <strain evidence="1">1387</strain>
    </source>
</reference>
<dbReference type="GO" id="GO:0016787">
    <property type="term" value="F:hydrolase activity"/>
    <property type="evidence" value="ECO:0007669"/>
    <property type="project" value="UniProtKB-KW"/>
</dbReference>
<comment type="caution">
    <text evidence="1">The sequence shown here is derived from an EMBL/GenBank/DDBJ whole genome shotgun (WGS) entry which is preliminary data.</text>
</comment>
<name>A0A2T4MJP2_9STAP</name>
<evidence type="ECO:0000313" key="2">
    <source>
        <dbReference type="Proteomes" id="UP000646308"/>
    </source>
</evidence>
<dbReference type="Proteomes" id="UP000646308">
    <property type="component" value="Unassembled WGS sequence"/>
</dbReference>
<dbReference type="Pfam" id="PF06821">
    <property type="entry name" value="Ser_hydrolase"/>
    <property type="match status" value="1"/>
</dbReference>
<dbReference type="PANTHER" id="PTHR15394:SF3">
    <property type="entry name" value="SERINE HYDROLASE RBBP9"/>
    <property type="match status" value="1"/>
</dbReference>
<protein>
    <submittedName>
        <fullName evidence="1">Serine hydrolase family protein</fullName>
    </submittedName>
</protein>
<organism evidence="1 2">
    <name type="scientific">Staphylococcus agnetis</name>
    <dbReference type="NCBI Taxonomy" id="985762"/>
    <lineage>
        <taxon>Bacteria</taxon>
        <taxon>Bacillati</taxon>
        <taxon>Bacillota</taxon>
        <taxon>Bacilli</taxon>
        <taxon>Bacillales</taxon>
        <taxon>Staphylococcaceae</taxon>
        <taxon>Staphylococcus</taxon>
    </lineage>
</organism>
<dbReference type="SUPFAM" id="SSF53474">
    <property type="entry name" value="alpha/beta-Hydrolases"/>
    <property type="match status" value="1"/>
</dbReference>
<dbReference type="InterPro" id="IPR029058">
    <property type="entry name" value="AB_hydrolase_fold"/>
</dbReference>